<evidence type="ECO:0000313" key="2">
    <source>
        <dbReference type="Proteomes" id="UP001057402"/>
    </source>
</evidence>
<evidence type="ECO:0000313" key="1">
    <source>
        <dbReference type="EMBL" id="KAI4304620.1"/>
    </source>
</evidence>
<sequence>MVAFFLELYLICPFGFKFLTYSITMFYGVTAIIKFIANTVPRDVREATRRASKNREFPPLKSDSADGGSIGRTYQKPKRSSQISKRRNFKIRIEDLETLDDAERKLSSPMLGMGKVQDPDGDTEMKLKLSSWHLDEDNSIDQNGKLGWKDGEMLLHSSVVAQQRESSYPGKLVAGKDAKNLNGDDLIPEFASETGEPNQCREVSQSQSEADDGSKEVEDAHEDRRQAGEWTEDDQQNLGDLGLSEIERNKRLENLIAKRMAKKSMSMKLYEKFLDPGIGPISPVNI</sequence>
<dbReference type="Proteomes" id="UP001057402">
    <property type="component" value="Chromosome 12"/>
</dbReference>
<dbReference type="EMBL" id="CM042891">
    <property type="protein sequence ID" value="KAI4304620.1"/>
    <property type="molecule type" value="Genomic_DNA"/>
</dbReference>
<proteinExistence type="predicted"/>
<reference evidence="2" key="1">
    <citation type="journal article" date="2023" name="Front. Plant Sci.">
        <title>Chromosomal-level genome assembly of Melastoma candidum provides insights into trichome evolution.</title>
        <authorList>
            <person name="Zhong Y."/>
            <person name="Wu W."/>
            <person name="Sun C."/>
            <person name="Zou P."/>
            <person name="Liu Y."/>
            <person name="Dai S."/>
            <person name="Zhou R."/>
        </authorList>
    </citation>
    <scope>NUCLEOTIDE SEQUENCE [LARGE SCALE GENOMIC DNA]</scope>
</reference>
<gene>
    <name evidence="1" type="ORF">MLD38_040103</name>
</gene>
<accession>A0ACB9L4Y9</accession>
<protein>
    <submittedName>
        <fullName evidence="1">Uncharacterized protein</fullName>
    </submittedName>
</protein>
<comment type="caution">
    <text evidence="1">The sequence shown here is derived from an EMBL/GenBank/DDBJ whole genome shotgun (WGS) entry which is preliminary data.</text>
</comment>
<name>A0ACB9L4Y9_9MYRT</name>
<keyword evidence="2" id="KW-1185">Reference proteome</keyword>
<organism evidence="1 2">
    <name type="scientific">Melastoma candidum</name>
    <dbReference type="NCBI Taxonomy" id="119954"/>
    <lineage>
        <taxon>Eukaryota</taxon>
        <taxon>Viridiplantae</taxon>
        <taxon>Streptophyta</taxon>
        <taxon>Embryophyta</taxon>
        <taxon>Tracheophyta</taxon>
        <taxon>Spermatophyta</taxon>
        <taxon>Magnoliopsida</taxon>
        <taxon>eudicotyledons</taxon>
        <taxon>Gunneridae</taxon>
        <taxon>Pentapetalae</taxon>
        <taxon>rosids</taxon>
        <taxon>malvids</taxon>
        <taxon>Myrtales</taxon>
        <taxon>Melastomataceae</taxon>
        <taxon>Melastomatoideae</taxon>
        <taxon>Melastomateae</taxon>
        <taxon>Melastoma</taxon>
    </lineage>
</organism>